<dbReference type="Gene3D" id="3.40.50.150">
    <property type="entry name" value="Vaccinia Virus protein VP39"/>
    <property type="match status" value="1"/>
</dbReference>
<keyword evidence="2" id="KW-1185">Reference proteome</keyword>
<dbReference type="GO" id="GO:0032259">
    <property type="term" value="P:methylation"/>
    <property type="evidence" value="ECO:0007669"/>
    <property type="project" value="UniProtKB-KW"/>
</dbReference>
<dbReference type="CDD" id="cd02440">
    <property type="entry name" value="AdoMet_MTases"/>
    <property type="match status" value="1"/>
</dbReference>
<protein>
    <submittedName>
        <fullName evidence="1">SAM-dependent methyltransferase</fullName>
    </submittedName>
</protein>
<proteinExistence type="predicted"/>
<organism evidence="1 2">
    <name type="scientific">Thauera chlorobenzoica</name>
    <dbReference type="NCBI Taxonomy" id="96773"/>
    <lineage>
        <taxon>Bacteria</taxon>
        <taxon>Pseudomonadati</taxon>
        <taxon>Pseudomonadota</taxon>
        <taxon>Betaproteobacteria</taxon>
        <taxon>Rhodocyclales</taxon>
        <taxon>Zoogloeaceae</taxon>
        <taxon>Thauera</taxon>
    </lineage>
</organism>
<dbReference type="RefSeq" id="WP_075147072.1">
    <property type="nucleotide sequence ID" value="NZ_CP018839.1"/>
</dbReference>
<dbReference type="Pfam" id="PF06080">
    <property type="entry name" value="DUF938"/>
    <property type="match status" value="1"/>
</dbReference>
<dbReference type="EMBL" id="CP018839">
    <property type="protein sequence ID" value="APR03455.1"/>
    <property type="molecule type" value="Genomic_DNA"/>
</dbReference>
<evidence type="ECO:0000313" key="2">
    <source>
        <dbReference type="Proteomes" id="UP000185739"/>
    </source>
</evidence>
<dbReference type="OrthoDB" id="9342562at2"/>
<dbReference type="GO" id="GO:0008168">
    <property type="term" value="F:methyltransferase activity"/>
    <property type="evidence" value="ECO:0007669"/>
    <property type="project" value="UniProtKB-KW"/>
</dbReference>
<accession>A0A1H5XLR2</accession>
<evidence type="ECO:0000313" key="1">
    <source>
        <dbReference type="EMBL" id="APR03455.1"/>
    </source>
</evidence>
<dbReference type="InterPro" id="IPR029063">
    <property type="entry name" value="SAM-dependent_MTases_sf"/>
</dbReference>
<keyword evidence="1" id="KW-0489">Methyltransferase</keyword>
<keyword evidence="1" id="KW-0808">Transferase</keyword>
<dbReference type="AlphaFoldDB" id="A0A1H5XLR2"/>
<dbReference type="PANTHER" id="PTHR20974">
    <property type="entry name" value="UPF0585 PROTEIN CG18661"/>
    <property type="match status" value="1"/>
</dbReference>
<name>A0A1H5XLR2_9RHOO</name>
<dbReference type="InterPro" id="IPR010342">
    <property type="entry name" value="DUF938"/>
</dbReference>
<reference evidence="1 2" key="1">
    <citation type="submission" date="2016-12" db="EMBL/GenBank/DDBJ databases">
        <title>Complete genome sequence of Thauera chlorobenzoica, a Betaproteobacterium degrading haloaromatics anaerobically to CO2 and halides.</title>
        <authorList>
            <person name="Goris T."/>
            <person name="Mergelsberg M."/>
            <person name="Boll M."/>
        </authorList>
    </citation>
    <scope>NUCLEOTIDE SEQUENCE [LARGE SCALE GENOMIC DNA]</scope>
    <source>
        <strain evidence="1 2">3CB1</strain>
    </source>
</reference>
<sequence>MDTDPRQFAPATARNRDFILPILQRVLPATGLVLEIGSGSGEHAVHFARHLPFLHWQPSDADPAALGSIAAWARHAALPNLAQPLHLDLGAAAWPLAQADAVVAINVLHYSPWSSTPALFRGAANVLQAAGVVYCYGPYRRGGAHTAPSNAAFDAWLRGIDPRFAVRDLEAAEAQALACGFRLDEVIDMPANNFSLVFRRG</sequence>
<dbReference type="Proteomes" id="UP000185739">
    <property type="component" value="Chromosome"/>
</dbReference>
<gene>
    <name evidence="1" type="ORF">Tchl_0590</name>
</gene>
<dbReference type="PANTHER" id="PTHR20974:SF0">
    <property type="entry name" value="UPF0585 PROTEIN CG18661"/>
    <property type="match status" value="1"/>
</dbReference>
<dbReference type="SUPFAM" id="SSF53335">
    <property type="entry name" value="S-adenosyl-L-methionine-dependent methyltransferases"/>
    <property type="match status" value="1"/>
</dbReference>
<dbReference type="KEGG" id="tcl:Tchl_0590"/>
<dbReference type="STRING" id="96773.Tchl_0590"/>